<dbReference type="AlphaFoldDB" id="A0A5H2Y6C1"/>
<accession>A0A5H2Y6C1</accession>
<feature type="domain" description="Integrase catalytic" evidence="1">
    <location>
        <begin position="144"/>
        <end position="273"/>
    </location>
</feature>
<dbReference type="PANTHER" id="PTHR34072:SF57">
    <property type="entry name" value="RNA-DIRECTED DNA POLYMERASE"/>
    <property type="match status" value="1"/>
</dbReference>
<dbReference type="PANTHER" id="PTHR34072">
    <property type="entry name" value="ENZYMATIC POLYPROTEIN-RELATED"/>
    <property type="match status" value="1"/>
</dbReference>
<dbReference type="Gene3D" id="3.30.70.270">
    <property type="match status" value="1"/>
</dbReference>
<dbReference type="PROSITE" id="PS50994">
    <property type="entry name" value="INTEGRASE"/>
    <property type="match status" value="1"/>
</dbReference>
<dbReference type="GO" id="GO:0003676">
    <property type="term" value="F:nucleic acid binding"/>
    <property type="evidence" value="ECO:0007669"/>
    <property type="project" value="InterPro"/>
</dbReference>
<dbReference type="GO" id="GO:0015074">
    <property type="term" value="P:DNA integration"/>
    <property type="evidence" value="ECO:0007669"/>
    <property type="project" value="InterPro"/>
</dbReference>
<dbReference type="InterPro" id="IPR036397">
    <property type="entry name" value="RNaseH_sf"/>
</dbReference>
<dbReference type="InterPro" id="IPR012337">
    <property type="entry name" value="RNaseH-like_sf"/>
</dbReference>
<dbReference type="InterPro" id="IPR043128">
    <property type="entry name" value="Rev_trsase/Diguanyl_cyclase"/>
</dbReference>
<reference evidence="2" key="1">
    <citation type="journal article" date="2019" name="Science">
        <title>Mutation of a bHLH transcription factor allowed almond domestication.</title>
        <authorList>
            <person name="Sanchez-Perez R."/>
            <person name="Pavan S."/>
            <person name="Mazzeo R."/>
            <person name="Moldovan C."/>
            <person name="Aiese Cigliano R."/>
            <person name="Del Cueto J."/>
            <person name="Ricciardi F."/>
            <person name="Lotti C."/>
            <person name="Ricciardi L."/>
            <person name="Dicenta F."/>
            <person name="Lopez-Marques R.L."/>
            <person name="Lindberg Moller B."/>
        </authorList>
    </citation>
    <scope>NUCLEOTIDE SEQUENCE</scope>
</reference>
<dbReference type="InterPro" id="IPR043502">
    <property type="entry name" value="DNA/RNA_pol_sf"/>
</dbReference>
<sequence length="273" mass="31033">MNVEKAGWACFRFQLHQRIKRKPLSLVHSVLMLIEGCHLGYVMHPPHFNVTAPYYCQEHSIILGACWFYRRFIKDFSKISRFLCNLLAKDALFNFDADCLEVFNKLKTLLTTAPIIAAPNWSLPFGLMCDASDYAIGAVLGQRQDKLPHIIYYLLMGIASKIPWLADIVNYLAKGILQLDMTFQQKKRTNKSRICGTEIPPSTIFPHFRTSRAIISDGGKHFLNKHFAALLTKYGISHRVATAYDPQTSGQVEASNREIKHILEKTVNASCKD</sequence>
<dbReference type="EMBL" id="AP020779">
    <property type="protein sequence ID" value="BBN68470.1"/>
    <property type="molecule type" value="Genomic_DNA"/>
</dbReference>
<dbReference type="SUPFAM" id="SSF53098">
    <property type="entry name" value="Ribonuclease H-like"/>
    <property type="match status" value="1"/>
</dbReference>
<dbReference type="Gene3D" id="3.30.420.10">
    <property type="entry name" value="Ribonuclease H-like superfamily/Ribonuclease H"/>
    <property type="match status" value="1"/>
</dbReference>
<organism evidence="2">
    <name type="scientific">Prunus dulcis</name>
    <name type="common">Almond</name>
    <name type="synonym">Amygdalus dulcis</name>
    <dbReference type="NCBI Taxonomy" id="3755"/>
    <lineage>
        <taxon>Eukaryota</taxon>
        <taxon>Viridiplantae</taxon>
        <taxon>Streptophyta</taxon>
        <taxon>Embryophyta</taxon>
        <taxon>Tracheophyta</taxon>
        <taxon>Spermatophyta</taxon>
        <taxon>Magnoliopsida</taxon>
        <taxon>eudicotyledons</taxon>
        <taxon>Gunneridae</taxon>
        <taxon>Pentapetalae</taxon>
        <taxon>rosids</taxon>
        <taxon>fabids</taxon>
        <taxon>Rosales</taxon>
        <taxon>Rosaceae</taxon>
        <taxon>Amygdaloideae</taxon>
        <taxon>Amygdaleae</taxon>
        <taxon>Prunus</taxon>
    </lineage>
</organism>
<evidence type="ECO:0000259" key="1">
    <source>
        <dbReference type="PROSITE" id="PS50994"/>
    </source>
</evidence>
<evidence type="ECO:0000313" key="2">
    <source>
        <dbReference type="EMBL" id="BBN68470.1"/>
    </source>
</evidence>
<protein>
    <recommendedName>
        <fullName evidence="1">Integrase catalytic domain-containing protein</fullName>
    </recommendedName>
</protein>
<dbReference type="Pfam" id="PF17919">
    <property type="entry name" value="RT_RNaseH_2"/>
    <property type="match status" value="1"/>
</dbReference>
<proteinExistence type="predicted"/>
<gene>
    <name evidence="2" type="ORF">Prudu_442S000900</name>
</gene>
<dbReference type="InterPro" id="IPR041577">
    <property type="entry name" value="RT_RNaseH_2"/>
</dbReference>
<name>A0A5H2Y6C1_PRUDU</name>
<dbReference type="SUPFAM" id="SSF56672">
    <property type="entry name" value="DNA/RNA polymerases"/>
    <property type="match status" value="1"/>
</dbReference>
<dbReference type="InterPro" id="IPR001584">
    <property type="entry name" value="Integrase_cat-core"/>
</dbReference>